<organism evidence="11 12">
    <name type="scientific">Intestinicryptomonas porci</name>
    <dbReference type="NCBI Taxonomy" id="2926320"/>
    <lineage>
        <taxon>Bacteria</taxon>
        <taxon>Pseudomonadati</taxon>
        <taxon>Verrucomicrobiota</taxon>
        <taxon>Opitutia</taxon>
        <taxon>Opitutales</taxon>
        <taxon>Intestinicryptomonaceae</taxon>
        <taxon>Intestinicryptomonas</taxon>
    </lineage>
</organism>
<comment type="pathway">
    <text evidence="2">Cofactor biosynthesis; NAD(+) biosynthesis; quinolinate from iminoaspartate: step 1/1.</text>
</comment>
<proteinExistence type="predicted"/>
<gene>
    <name evidence="11" type="primary">nadA</name>
    <name evidence="11" type="ORF">MOX91_03790</name>
</gene>
<dbReference type="EMBL" id="JALBUT010000003">
    <property type="protein sequence ID" value="MDX8415301.1"/>
    <property type="molecule type" value="Genomic_DNA"/>
</dbReference>
<evidence type="ECO:0000256" key="6">
    <source>
        <dbReference type="ARBA" id="ARBA00022679"/>
    </source>
</evidence>
<evidence type="ECO:0000256" key="7">
    <source>
        <dbReference type="ARBA" id="ARBA00022723"/>
    </source>
</evidence>
<evidence type="ECO:0000256" key="10">
    <source>
        <dbReference type="NCBIfam" id="TIGR00550"/>
    </source>
</evidence>
<protein>
    <recommendedName>
        <fullName evidence="3 10">Quinolinate synthase</fullName>
        <ecNumber evidence="3 10">2.5.1.72</ecNumber>
    </recommendedName>
</protein>
<evidence type="ECO:0000256" key="9">
    <source>
        <dbReference type="ARBA" id="ARBA00023014"/>
    </source>
</evidence>
<accession>A0ABU4WGW8</accession>
<dbReference type="InterPro" id="IPR036094">
    <property type="entry name" value="NadA_sf"/>
</dbReference>
<keyword evidence="9" id="KW-0411">Iron-sulfur</keyword>
<keyword evidence="4" id="KW-0004">4Fe-4S</keyword>
<keyword evidence="8" id="KW-0408">Iron</keyword>
<dbReference type="SUPFAM" id="SSF142754">
    <property type="entry name" value="NadA-like"/>
    <property type="match status" value="1"/>
</dbReference>
<comment type="cofactor">
    <cofactor evidence="1">
        <name>[4Fe-4S] cluster</name>
        <dbReference type="ChEBI" id="CHEBI:49883"/>
    </cofactor>
</comment>
<keyword evidence="6 11" id="KW-0808">Transferase</keyword>
<dbReference type="GO" id="GO:0016740">
    <property type="term" value="F:transferase activity"/>
    <property type="evidence" value="ECO:0007669"/>
    <property type="project" value="UniProtKB-KW"/>
</dbReference>
<reference evidence="11 12" key="1">
    <citation type="submission" date="2022-03" db="EMBL/GenBank/DDBJ databases">
        <title>Novel taxa within the pig intestine.</title>
        <authorList>
            <person name="Wylensek D."/>
            <person name="Bishof K."/>
            <person name="Afrizal A."/>
            <person name="Clavel T."/>
        </authorList>
    </citation>
    <scope>NUCLEOTIDE SEQUENCE [LARGE SCALE GENOMIC DNA]</scope>
    <source>
        <strain evidence="11 12">CLA-KB-P66</strain>
    </source>
</reference>
<dbReference type="Proteomes" id="UP001275932">
    <property type="component" value="Unassembled WGS sequence"/>
</dbReference>
<evidence type="ECO:0000256" key="2">
    <source>
        <dbReference type="ARBA" id="ARBA00005065"/>
    </source>
</evidence>
<dbReference type="PANTHER" id="PTHR30573:SF0">
    <property type="entry name" value="QUINOLINATE SYNTHASE, CHLOROPLASTIC"/>
    <property type="match status" value="1"/>
</dbReference>
<name>A0ABU4WGW8_9BACT</name>
<dbReference type="NCBIfam" id="NF006878">
    <property type="entry name" value="PRK09375.1-2"/>
    <property type="match status" value="1"/>
</dbReference>
<sequence>MKPIIFQPYQNEAKKPFSALQEEVLRLKKERNAVILAHNYVANEIQEVADFIGDSLGLSYCARDAKADVIVFCGVDFMAETAKILNPSKTVLMPDAASGCSLEESCPAVELAAFKAQYPNAKVVSYINCSGAVKALSDVICTSGNAVKIVEHFPKDEQIIFAPDRYLGSWVEEMTGRKMILWDGCCCAHASYKAEDLKALREEFKAPIVCHPECKKEVRDVCDYVCSTEKMIAWARENPSDTIIVATVEQMIYRLRREVPNKTFIAAPAPNSKSLRCRHMDKNTLEKLRDCLRDMSPQVSVDEVVAEKAKAAIEKMLSWSK</sequence>
<evidence type="ECO:0000256" key="3">
    <source>
        <dbReference type="ARBA" id="ARBA00012669"/>
    </source>
</evidence>
<dbReference type="RefSeq" id="WP_370396749.1">
    <property type="nucleotide sequence ID" value="NZ_JALBUT010000003.1"/>
</dbReference>
<keyword evidence="5" id="KW-0662">Pyridine nucleotide biosynthesis</keyword>
<dbReference type="EC" id="2.5.1.72" evidence="3 10"/>
<dbReference type="Pfam" id="PF02445">
    <property type="entry name" value="NadA"/>
    <property type="match status" value="1"/>
</dbReference>
<evidence type="ECO:0000313" key="12">
    <source>
        <dbReference type="Proteomes" id="UP001275932"/>
    </source>
</evidence>
<dbReference type="PANTHER" id="PTHR30573">
    <property type="entry name" value="QUINOLINATE SYNTHETASE A"/>
    <property type="match status" value="1"/>
</dbReference>
<keyword evidence="12" id="KW-1185">Reference proteome</keyword>
<evidence type="ECO:0000256" key="8">
    <source>
        <dbReference type="ARBA" id="ARBA00023004"/>
    </source>
</evidence>
<dbReference type="NCBIfam" id="TIGR00550">
    <property type="entry name" value="nadA"/>
    <property type="match status" value="1"/>
</dbReference>
<evidence type="ECO:0000256" key="1">
    <source>
        <dbReference type="ARBA" id="ARBA00001966"/>
    </source>
</evidence>
<keyword evidence="7" id="KW-0479">Metal-binding</keyword>
<evidence type="ECO:0000256" key="5">
    <source>
        <dbReference type="ARBA" id="ARBA00022642"/>
    </source>
</evidence>
<evidence type="ECO:0000313" key="11">
    <source>
        <dbReference type="EMBL" id="MDX8415301.1"/>
    </source>
</evidence>
<comment type="caution">
    <text evidence="11">The sequence shown here is derived from an EMBL/GenBank/DDBJ whole genome shotgun (WGS) entry which is preliminary data.</text>
</comment>
<dbReference type="Gene3D" id="3.40.50.10800">
    <property type="entry name" value="NadA-like"/>
    <property type="match status" value="3"/>
</dbReference>
<evidence type="ECO:0000256" key="4">
    <source>
        <dbReference type="ARBA" id="ARBA00022485"/>
    </source>
</evidence>
<dbReference type="InterPro" id="IPR003473">
    <property type="entry name" value="NadA"/>
</dbReference>